<dbReference type="EnsemblPlants" id="OPUNC03G33380.1">
    <property type="protein sequence ID" value="OPUNC03G33380.1"/>
    <property type="gene ID" value="OPUNC03G33380"/>
</dbReference>
<organism evidence="1">
    <name type="scientific">Oryza punctata</name>
    <name type="common">Red rice</name>
    <dbReference type="NCBI Taxonomy" id="4537"/>
    <lineage>
        <taxon>Eukaryota</taxon>
        <taxon>Viridiplantae</taxon>
        <taxon>Streptophyta</taxon>
        <taxon>Embryophyta</taxon>
        <taxon>Tracheophyta</taxon>
        <taxon>Spermatophyta</taxon>
        <taxon>Magnoliopsida</taxon>
        <taxon>Liliopsida</taxon>
        <taxon>Poales</taxon>
        <taxon>Poaceae</taxon>
        <taxon>BOP clade</taxon>
        <taxon>Oryzoideae</taxon>
        <taxon>Oryzeae</taxon>
        <taxon>Oryzinae</taxon>
        <taxon>Oryza</taxon>
    </lineage>
</organism>
<dbReference type="Proteomes" id="UP000026962">
    <property type="component" value="Chromosome 3"/>
</dbReference>
<reference evidence="1" key="1">
    <citation type="submission" date="2015-04" db="UniProtKB">
        <authorList>
            <consortium name="EnsemblPlants"/>
        </authorList>
    </citation>
    <scope>IDENTIFICATION</scope>
</reference>
<keyword evidence="2" id="KW-1185">Reference proteome</keyword>
<dbReference type="HOGENOM" id="CLU_2472928_0_0_1"/>
<dbReference type="Gramene" id="OPUNC03G33380.1">
    <property type="protein sequence ID" value="OPUNC03G33380.1"/>
    <property type="gene ID" value="OPUNC03G33380"/>
</dbReference>
<sequence>MVIRHQTRVQRDNVLFSHSSIRQGIDGSDSVAGEPARPCIYRERRLTCWLHIWNDRTKGLALPCDLAISATITTHHALTAPIQDPGGG</sequence>
<dbReference type="AlphaFoldDB" id="A0A0E0KJT1"/>
<proteinExistence type="predicted"/>
<protein>
    <submittedName>
        <fullName evidence="1">Uncharacterized protein</fullName>
    </submittedName>
</protein>
<evidence type="ECO:0000313" key="1">
    <source>
        <dbReference type="EnsemblPlants" id="OPUNC03G33380.1"/>
    </source>
</evidence>
<evidence type="ECO:0000313" key="2">
    <source>
        <dbReference type="Proteomes" id="UP000026962"/>
    </source>
</evidence>
<reference evidence="1" key="2">
    <citation type="submission" date="2018-05" db="EMBL/GenBank/DDBJ databases">
        <title>OpunRS2 (Oryza punctata Reference Sequence Version 2).</title>
        <authorList>
            <person name="Zhang J."/>
            <person name="Kudrna D."/>
            <person name="Lee S."/>
            <person name="Talag J."/>
            <person name="Welchert J."/>
            <person name="Wing R.A."/>
        </authorList>
    </citation>
    <scope>NUCLEOTIDE SEQUENCE [LARGE SCALE GENOMIC DNA]</scope>
</reference>
<name>A0A0E0KJT1_ORYPU</name>
<accession>A0A0E0KJT1</accession>